<feature type="domain" description="Metallo-beta-lactamase" evidence="2">
    <location>
        <begin position="27"/>
        <end position="206"/>
    </location>
</feature>
<dbReference type="GeneID" id="1443324"/>
<dbReference type="InterPro" id="IPR001279">
    <property type="entry name" value="Metallo-B-lactamas"/>
</dbReference>
<dbReference type="InterPro" id="IPR036866">
    <property type="entry name" value="RibonucZ/Hydroxyglut_hydro"/>
</dbReference>
<dbReference type="SUPFAM" id="SSF56281">
    <property type="entry name" value="Metallo-hydrolase/oxidoreductase"/>
    <property type="match status" value="1"/>
</dbReference>
<evidence type="ECO:0000313" key="4">
    <source>
        <dbReference type="Proteomes" id="UP000617544"/>
    </source>
</evidence>
<organism evidence="3 4">
    <name type="scientific">Pyrococcus horikoshii</name>
    <dbReference type="NCBI Taxonomy" id="53953"/>
    <lineage>
        <taxon>Archaea</taxon>
        <taxon>Methanobacteriati</taxon>
        <taxon>Methanobacteriota</taxon>
        <taxon>Thermococci</taxon>
        <taxon>Thermococcales</taxon>
        <taxon>Thermococcaceae</taxon>
        <taxon>Pyrococcus</taxon>
    </lineage>
</organism>
<name>A0A832WLA7_PYRHR</name>
<evidence type="ECO:0000256" key="1">
    <source>
        <dbReference type="HAMAP-Rule" id="MF_01406"/>
    </source>
</evidence>
<gene>
    <name evidence="3" type="ORF">HA331_09435</name>
</gene>
<dbReference type="InterPro" id="IPR014426">
    <property type="entry name" value="UPF0282_hydrls"/>
</dbReference>
<dbReference type="AlphaFoldDB" id="A0A832WLA7"/>
<comment type="caution">
    <text evidence="3">The sequence shown here is derived from an EMBL/GenBank/DDBJ whole genome shotgun (WGS) entry which is preliminary data.</text>
</comment>
<sequence length="307" mass="34462">MKVIPLASESLGVRSLALFLKIGKVGILIDPGVALGPKRYALPPAQAEMKALSLAREKIQEYAKKAQIVTISHYHYDHHTPFFEGIYESSSVEKAREIYAGKLLLIKHPTENINNSQKKRAHEFLKNAKEIAKDIKFADSQSFDFGSFTIEFSPPVPHGREGSKLGYVLMVLVDDGKKSVLHASDTQLINDKAVEWIIEKNPDILIAGGPPTYLAHRVGNVKEIGMKNINRIISETNAKIVLDHHIIRDKGYERFFSELDERPLTFAEFLGKESAPLEAYRRELHKLEKGEEVEVPGGIKKFLKGLK</sequence>
<accession>A0A832WLA7</accession>
<evidence type="ECO:0000313" key="3">
    <source>
        <dbReference type="EMBL" id="HII61939.1"/>
    </source>
</evidence>
<dbReference type="PANTHER" id="PTHR43546:SF4">
    <property type="entry name" value="UPF0282 PROTEIN MJ1629"/>
    <property type="match status" value="1"/>
</dbReference>
<protein>
    <recommendedName>
        <fullName evidence="1">UPF0282 protein HA331_09435</fullName>
    </recommendedName>
</protein>
<comment type="similarity">
    <text evidence="1">Belongs to the UPF0282 family.</text>
</comment>
<proteinExistence type="inferred from homology"/>
<dbReference type="HAMAP" id="MF_01406">
    <property type="entry name" value="UPF0282"/>
    <property type="match status" value="1"/>
</dbReference>
<dbReference type="PANTHER" id="PTHR43546">
    <property type="entry name" value="UPF0173 METAL-DEPENDENT HYDROLASE MJ1163-RELATED"/>
    <property type="match status" value="1"/>
</dbReference>
<dbReference type="EMBL" id="DUJN01000008">
    <property type="protein sequence ID" value="HII61939.1"/>
    <property type="molecule type" value="Genomic_DNA"/>
</dbReference>
<dbReference type="OMA" id="YDHHTPF"/>
<dbReference type="PIRSF" id="PIRSF004944">
    <property type="entry name" value="UCP004944_hydrls"/>
    <property type="match status" value="1"/>
</dbReference>
<dbReference type="Pfam" id="PF12706">
    <property type="entry name" value="Lactamase_B_2"/>
    <property type="match status" value="1"/>
</dbReference>
<dbReference type="RefSeq" id="WP_048053275.1">
    <property type="nucleotide sequence ID" value="NZ_DUJN01000008.1"/>
</dbReference>
<dbReference type="Proteomes" id="UP000617544">
    <property type="component" value="Unassembled WGS sequence"/>
</dbReference>
<dbReference type="Gene3D" id="3.60.15.10">
    <property type="entry name" value="Ribonuclease Z/Hydroxyacylglutathione hydrolase-like"/>
    <property type="match status" value="1"/>
</dbReference>
<dbReference type="InterPro" id="IPR050114">
    <property type="entry name" value="UPF0173_UPF0282_UlaG_hydrolase"/>
</dbReference>
<dbReference type="NCBIfam" id="NF003290">
    <property type="entry name" value="PRK04286.1-6"/>
    <property type="match status" value="1"/>
</dbReference>
<evidence type="ECO:0000259" key="2">
    <source>
        <dbReference type="Pfam" id="PF12706"/>
    </source>
</evidence>
<reference evidence="3" key="1">
    <citation type="journal article" date="2020" name="bioRxiv">
        <title>A rank-normalized archaeal taxonomy based on genome phylogeny resolves widespread incomplete and uneven classifications.</title>
        <authorList>
            <person name="Rinke C."/>
            <person name="Chuvochina M."/>
            <person name="Mussig A.J."/>
            <person name="Chaumeil P.-A."/>
            <person name="Waite D.W."/>
            <person name="Whitman W.B."/>
            <person name="Parks D.H."/>
            <person name="Hugenholtz P."/>
        </authorList>
    </citation>
    <scope>NUCLEOTIDE SEQUENCE</scope>
    <source>
        <strain evidence="3">UBA8834</strain>
    </source>
</reference>